<dbReference type="Proteomes" id="UP000617041">
    <property type="component" value="Unassembled WGS sequence"/>
</dbReference>
<organism evidence="1 2">
    <name type="scientific">Ramlibacter algicola</name>
    <dbReference type="NCBI Taxonomy" id="2795217"/>
    <lineage>
        <taxon>Bacteria</taxon>
        <taxon>Pseudomonadati</taxon>
        <taxon>Pseudomonadota</taxon>
        <taxon>Betaproteobacteria</taxon>
        <taxon>Burkholderiales</taxon>
        <taxon>Comamonadaceae</taxon>
        <taxon>Ramlibacter</taxon>
    </lineage>
</organism>
<evidence type="ECO:0000313" key="1">
    <source>
        <dbReference type="EMBL" id="MBK0391630.1"/>
    </source>
</evidence>
<accession>A0A934UQ06</accession>
<dbReference type="AlphaFoldDB" id="A0A934UQ06"/>
<dbReference type="EMBL" id="JAEDAO010000001">
    <property type="protein sequence ID" value="MBK0391630.1"/>
    <property type="molecule type" value="Genomic_DNA"/>
</dbReference>
<proteinExistence type="predicted"/>
<evidence type="ECO:0000313" key="2">
    <source>
        <dbReference type="Proteomes" id="UP000617041"/>
    </source>
</evidence>
<name>A0A934UQ06_9BURK</name>
<dbReference type="RefSeq" id="WP_200786435.1">
    <property type="nucleotide sequence ID" value="NZ_JAEDAO010000001.1"/>
</dbReference>
<reference evidence="1" key="1">
    <citation type="submission" date="2020-12" db="EMBL/GenBank/DDBJ databases">
        <title>Ramlibacter sp. nov., isolated from a freshwater alga, Cryptomonas.</title>
        <authorList>
            <person name="Kim H.M."/>
            <person name="Jeon C.O."/>
        </authorList>
    </citation>
    <scope>NUCLEOTIDE SEQUENCE</scope>
    <source>
        <strain evidence="1">CrO1</strain>
    </source>
</reference>
<gene>
    <name evidence="1" type="ORF">I8E28_03425</name>
</gene>
<evidence type="ECO:0008006" key="3">
    <source>
        <dbReference type="Google" id="ProtNLM"/>
    </source>
</evidence>
<keyword evidence="2" id="KW-1185">Reference proteome</keyword>
<protein>
    <recommendedName>
        <fullName evidence="3">DUF11 domain-containing protein</fullName>
    </recommendedName>
</protein>
<sequence>MAAGFLASAQAAGTAAGTDINNSATLTYSVGGTAQSSICSAPGGNNTSTCTPTTFKVDNKINLLVTTNNNTAVSAVPGGTHTLTFVVTNSGNSTQDIVLSTTQVATSGTVLLGGGGGTTYTDSFDASSCTITDTANAPLPVGPLANTYRITNVAPDGTSTVYASCTIPTTKAGGVALVNTDASVVSLKAVAYIAAGGAIAVESNTNTSTVVDTVFADGAGSDDAARGGDYSARSAYRIQTAALTVAKIFKTLCDPAGGAIDAGYAPKSIPGAYIQYTVSIANSNTAPVSAILTNLSDTLDTTKVTFDTELITGANVASAPACAATTAPTGAGAATSAGNYVKLELSGGTRASFPGGVKFINAVYTTPTLTIPWATMLPAESSHVVGELLPGETISATYNVIIK</sequence>
<comment type="caution">
    <text evidence="1">The sequence shown here is derived from an EMBL/GenBank/DDBJ whole genome shotgun (WGS) entry which is preliminary data.</text>
</comment>